<dbReference type="Pfam" id="PF02881">
    <property type="entry name" value="SRP54_N"/>
    <property type="match status" value="1"/>
</dbReference>
<evidence type="ECO:0000256" key="1">
    <source>
        <dbReference type="ARBA" id="ARBA00005450"/>
    </source>
</evidence>
<evidence type="ECO:0000259" key="10">
    <source>
        <dbReference type="PROSITE" id="PS00300"/>
    </source>
</evidence>
<dbReference type="NCBIfam" id="TIGR00959">
    <property type="entry name" value="ffh"/>
    <property type="match status" value="1"/>
</dbReference>
<dbReference type="SMART" id="SM00963">
    <property type="entry name" value="SRP54_N"/>
    <property type="match status" value="1"/>
</dbReference>
<dbReference type="InterPro" id="IPR042101">
    <property type="entry name" value="SRP54_N_sf"/>
</dbReference>
<sequence>MFELLTEKFSNVIEKLKRAKKLDEKVVDEALKDIKIALLEADVHVDVVKEFIEDIKKKIIGQEVIKGLSAGETVIKLLYDEVINILGGEEASSIAKPEKPPAIIMLVGLQGTGKTTTAGKLAKYLKSKGYKVGVASTDVRRPAAAKQLCTLASSIDIPCFVDENEKDALKLTEKVIEDAKKQGFSYIILDTAGRLHIDEELMEELKQIKEKVKPAEVIYVADAMQGQDAINTAEEFHKAVGLTGVILTKLDGDAKGGIALSIRKVIGVPIKFIGTGEKIDALEPFYPDRIAQRILGLGDIQSLIEKMQAAIEEDKAKEMAQKVMNAEFTLEDLREQIRMIRSMGPLENILKMIPGIGAQIKNLKVDEKKFVQIEAIINSMTPEERMKPHIINGSRKKRIAKGSGTTIVDVNKVLKQYEEMKKMMKKFKKSGKMFNPFGKFGGFKF</sequence>
<comment type="subunit">
    <text evidence="9">Part of the signal recognition particle protein translocation system, which is composed of SRP and FtsY.</text>
</comment>
<dbReference type="Gene3D" id="3.40.50.300">
    <property type="entry name" value="P-loop containing nucleotide triphosphate hydrolases"/>
    <property type="match status" value="1"/>
</dbReference>
<dbReference type="PROSITE" id="PS00300">
    <property type="entry name" value="SRP54"/>
    <property type="match status" value="1"/>
</dbReference>
<dbReference type="PANTHER" id="PTHR11564">
    <property type="entry name" value="SIGNAL RECOGNITION PARTICLE 54K PROTEIN SRP54"/>
    <property type="match status" value="1"/>
</dbReference>
<dbReference type="RefSeq" id="WP_265134912.1">
    <property type="nucleotide sequence ID" value="NZ_FXTX01000025.1"/>
</dbReference>
<dbReference type="SUPFAM" id="SSF52540">
    <property type="entry name" value="P-loop containing nucleoside triphosphate hydrolases"/>
    <property type="match status" value="1"/>
</dbReference>
<dbReference type="Gene3D" id="1.10.260.30">
    <property type="entry name" value="Signal recognition particle, SRP54 subunit, M-domain"/>
    <property type="match status" value="1"/>
</dbReference>
<comment type="catalytic activity">
    <reaction evidence="8 9">
        <text>GTP + H2O = GDP + phosphate + H(+)</text>
        <dbReference type="Rhea" id="RHEA:19669"/>
        <dbReference type="ChEBI" id="CHEBI:15377"/>
        <dbReference type="ChEBI" id="CHEBI:15378"/>
        <dbReference type="ChEBI" id="CHEBI:37565"/>
        <dbReference type="ChEBI" id="CHEBI:43474"/>
        <dbReference type="ChEBI" id="CHEBI:58189"/>
        <dbReference type="EC" id="3.6.5.4"/>
    </reaction>
</comment>
<reference evidence="11" key="1">
    <citation type="submission" date="2017-05" db="EMBL/GenBank/DDBJ databases">
        <authorList>
            <person name="Varghese N."/>
            <person name="Submissions S."/>
        </authorList>
    </citation>
    <scope>NUCLEOTIDE SEQUENCE</scope>
    <source>
        <strain evidence="11">DSM 18763</strain>
    </source>
</reference>
<evidence type="ECO:0000313" key="12">
    <source>
        <dbReference type="Proteomes" id="UP001157947"/>
    </source>
</evidence>
<dbReference type="Gene3D" id="1.20.120.140">
    <property type="entry name" value="Signal recognition particle SRP54, nucleotide-binding domain"/>
    <property type="match status" value="1"/>
</dbReference>
<keyword evidence="2 9" id="KW-0547">Nucleotide-binding</keyword>
<name>A0AA46AFU7_9AQUI</name>
<dbReference type="GO" id="GO:0006614">
    <property type="term" value="P:SRP-dependent cotranslational protein targeting to membrane"/>
    <property type="evidence" value="ECO:0007669"/>
    <property type="project" value="InterPro"/>
</dbReference>
<dbReference type="HAMAP" id="MF_00306">
    <property type="entry name" value="SRP54"/>
    <property type="match status" value="1"/>
</dbReference>
<dbReference type="InterPro" id="IPR004125">
    <property type="entry name" value="Signal_recog_particle_SRP54_M"/>
</dbReference>
<dbReference type="InterPro" id="IPR022941">
    <property type="entry name" value="SRP54"/>
</dbReference>
<evidence type="ECO:0000256" key="9">
    <source>
        <dbReference type="HAMAP-Rule" id="MF_00306"/>
    </source>
</evidence>
<dbReference type="SUPFAM" id="SSF47446">
    <property type="entry name" value="Signal peptide-binding domain"/>
    <property type="match status" value="1"/>
</dbReference>
<dbReference type="FunFam" id="3.40.50.300:FF:000022">
    <property type="entry name" value="Signal recognition particle 54 kDa subunit"/>
    <property type="match status" value="1"/>
</dbReference>
<dbReference type="Pfam" id="PF00448">
    <property type="entry name" value="SRP54"/>
    <property type="match status" value="1"/>
</dbReference>
<evidence type="ECO:0000256" key="2">
    <source>
        <dbReference type="ARBA" id="ARBA00022741"/>
    </source>
</evidence>
<dbReference type="EMBL" id="FXTX01000025">
    <property type="protein sequence ID" value="SMP22156.1"/>
    <property type="molecule type" value="Genomic_DNA"/>
</dbReference>
<dbReference type="EC" id="3.6.5.4" evidence="9"/>
<proteinExistence type="inferred from homology"/>
<comment type="similarity">
    <text evidence="1 9">Belongs to the GTP-binding SRP family. SRP54 subfamily.</text>
</comment>
<feature type="binding site" evidence="9">
    <location>
        <begin position="108"/>
        <end position="115"/>
    </location>
    <ligand>
        <name>GTP</name>
        <dbReference type="ChEBI" id="CHEBI:37565"/>
    </ligand>
</feature>
<evidence type="ECO:0000256" key="6">
    <source>
        <dbReference type="ARBA" id="ARBA00023135"/>
    </source>
</evidence>
<comment type="subcellular location">
    <subcellularLocation>
        <location evidence="9">Cytoplasm</location>
    </subcellularLocation>
    <text evidence="9">The SRP-RNC complex is targeted to the cytoplasmic membrane.</text>
</comment>
<evidence type="ECO:0000256" key="3">
    <source>
        <dbReference type="ARBA" id="ARBA00022801"/>
    </source>
</evidence>
<gene>
    <name evidence="9" type="primary">ffh</name>
    <name evidence="11" type="ORF">SAMN06264868_12516</name>
</gene>
<dbReference type="Pfam" id="PF02978">
    <property type="entry name" value="SRP_SPB"/>
    <property type="match status" value="1"/>
</dbReference>
<dbReference type="InterPro" id="IPR004780">
    <property type="entry name" value="SRP"/>
</dbReference>
<keyword evidence="9" id="KW-0963">Cytoplasm</keyword>
<dbReference type="GO" id="GO:0005525">
    <property type="term" value="F:GTP binding"/>
    <property type="evidence" value="ECO:0007669"/>
    <property type="project" value="UniProtKB-UniRule"/>
</dbReference>
<keyword evidence="6 9" id="KW-0733">Signal recognition particle</keyword>
<dbReference type="PANTHER" id="PTHR11564:SF5">
    <property type="entry name" value="SIGNAL RECOGNITION PARTICLE SUBUNIT SRP54"/>
    <property type="match status" value="1"/>
</dbReference>
<organism evidence="11 12">
    <name type="scientific">Venenivibrio stagnispumantis</name>
    <dbReference type="NCBI Taxonomy" id="407998"/>
    <lineage>
        <taxon>Bacteria</taxon>
        <taxon>Pseudomonadati</taxon>
        <taxon>Aquificota</taxon>
        <taxon>Aquificia</taxon>
        <taxon>Aquificales</taxon>
        <taxon>Hydrogenothermaceae</taxon>
        <taxon>Venenivibrio</taxon>
    </lineage>
</organism>
<dbReference type="InterPro" id="IPR000897">
    <property type="entry name" value="SRP54_GTPase_dom"/>
</dbReference>
<dbReference type="InterPro" id="IPR036891">
    <property type="entry name" value="Signal_recog_part_SRP54_M_sf"/>
</dbReference>
<dbReference type="GO" id="GO:0048500">
    <property type="term" value="C:signal recognition particle"/>
    <property type="evidence" value="ECO:0007669"/>
    <property type="project" value="UniProtKB-UniRule"/>
</dbReference>
<comment type="function">
    <text evidence="9">Involved in targeting and insertion of nascent membrane proteins into the cytoplasmic membrane. Binds to the hydrophobic signal sequence of the ribosome-nascent chain (RNC) as it emerges from the ribosomes. The SRP-RNC complex is then targeted to the cytoplasmic membrane where it interacts with the SRP receptor FtsY.</text>
</comment>
<dbReference type="GO" id="GO:0008312">
    <property type="term" value="F:7S RNA binding"/>
    <property type="evidence" value="ECO:0007669"/>
    <property type="project" value="InterPro"/>
</dbReference>
<keyword evidence="4 9" id="KW-0694">RNA-binding</keyword>
<dbReference type="InterPro" id="IPR003593">
    <property type="entry name" value="AAA+_ATPase"/>
</dbReference>
<evidence type="ECO:0000256" key="7">
    <source>
        <dbReference type="ARBA" id="ARBA00023274"/>
    </source>
</evidence>
<dbReference type="GO" id="GO:0003924">
    <property type="term" value="F:GTPase activity"/>
    <property type="evidence" value="ECO:0007669"/>
    <property type="project" value="UniProtKB-UniRule"/>
</dbReference>
<dbReference type="SMART" id="SM00962">
    <property type="entry name" value="SRP54"/>
    <property type="match status" value="1"/>
</dbReference>
<evidence type="ECO:0000256" key="8">
    <source>
        <dbReference type="ARBA" id="ARBA00048027"/>
    </source>
</evidence>
<dbReference type="Proteomes" id="UP001157947">
    <property type="component" value="Unassembled WGS sequence"/>
</dbReference>
<dbReference type="CDD" id="cd18539">
    <property type="entry name" value="SRP_G"/>
    <property type="match status" value="1"/>
</dbReference>
<comment type="caution">
    <text evidence="11">The sequence shown here is derived from an EMBL/GenBank/DDBJ whole genome shotgun (WGS) entry which is preliminary data.</text>
</comment>
<comment type="domain">
    <text evidence="9">Composed of three domains: the N-terminal N domain, which is responsible for interactions with the ribosome, the central G domain, which binds GTP, and the C-terminal M domain, which binds the RNA and the signal sequence of the RNC.</text>
</comment>
<evidence type="ECO:0000313" key="11">
    <source>
        <dbReference type="EMBL" id="SMP22156.1"/>
    </source>
</evidence>
<evidence type="ECO:0000256" key="5">
    <source>
        <dbReference type="ARBA" id="ARBA00023134"/>
    </source>
</evidence>
<dbReference type="SMART" id="SM00382">
    <property type="entry name" value="AAA"/>
    <property type="match status" value="1"/>
</dbReference>
<accession>A0AA46AFU7</accession>
<dbReference type="InterPro" id="IPR027417">
    <property type="entry name" value="P-loop_NTPase"/>
</dbReference>
<evidence type="ECO:0000256" key="4">
    <source>
        <dbReference type="ARBA" id="ARBA00022884"/>
    </source>
</evidence>
<keyword evidence="5 9" id="KW-0342">GTP-binding</keyword>
<feature type="binding site" evidence="9">
    <location>
        <begin position="190"/>
        <end position="194"/>
    </location>
    <ligand>
        <name>GTP</name>
        <dbReference type="ChEBI" id="CHEBI:37565"/>
    </ligand>
</feature>
<keyword evidence="12" id="KW-1185">Reference proteome</keyword>
<feature type="domain" description="SRP54-type proteins GTP-binding" evidence="10">
    <location>
        <begin position="269"/>
        <end position="282"/>
    </location>
</feature>
<feature type="binding site" evidence="9">
    <location>
        <begin position="248"/>
        <end position="251"/>
    </location>
    <ligand>
        <name>GTP</name>
        <dbReference type="ChEBI" id="CHEBI:37565"/>
    </ligand>
</feature>
<protein>
    <recommendedName>
        <fullName evidence="9">Signal recognition particle protein</fullName>
        <ecNumber evidence="9">3.6.5.4</ecNumber>
    </recommendedName>
    <alternativeName>
        <fullName evidence="9">Fifty-four homolog</fullName>
    </alternativeName>
</protein>
<keyword evidence="3 9" id="KW-0378">Hydrolase</keyword>
<dbReference type="InterPro" id="IPR013822">
    <property type="entry name" value="Signal_recog_particl_SRP54_hlx"/>
</dbReference>
<dbReference type="AlphaFoldDB" id="A0AA46AFU7"/>
<keyword evidence="7 9" id="KW-0687">Ribonucleoprotein</keyword>